<feature type="transmembrane region" description="Helical" evidence="7">
    <location>
        <begin position="186"/>
        <end position="204"/>
    </location>
</feature>
<evidence type="ECO:0000256" key="2">
    <source>
        <dbReference type="ARBA" id="ARBA00022475"/>
    </source>
</evidence>
<comment type="catalytic activity">
    <reaction evidence="7">
        <text>L-cysteinyl-[prolipoprotein] + a 1,2-diacyl-sn-glycero-3-phospho-(1'-sn-glycerol) = an S-1,2-diacyl-sn-glyceryl-L-cysteinyl-[prolipoprotein] + sn-glycerol 1-phosphate + H(+)</text>
        <dbReference type="Rhea" id="RHEA:56712"/>
        <dbReference type="Rhea" id="RHEA-COMP:14679"/>
        <dbReference type="Rhea" id="RHEA-COMP:14680"/>
        <dbReference type="ChEBI" id="CHEBI:15378"/>
        <dbReference type="ChEBI" id="CHEBI:29950"/>
        <dbReference type="ChEBI" id="CHEBI:57685"/>
        <dbReference type="ChEBI" id="CHEBI:64716"/>
        <dbReference type="ChEBI" id="CHEBI:140658"/>
        <dbReference type="EC" id="2.5.1.145"/>
    </reaction>
</comment>
<keyword evidence="6 7" id="KW-0472">Membrane</keyword>
<evidence type="ECO:0000256" key="6">
    <source>
        <dbReference type="ARBA" id="ARBA00023136"/>
    </source>
</evidence>
<feature type="transmembrane region" description="Helical" evidence="7">
    <location>
        <begin position="250"/>
        <end position="268"/>
    </location>
</feature>
<comment type="similarity">
    <text evidence="1 7">Belongs to the Lgt family.</text>
</comment>
<keyword evidence="3 7" id="KW-0808">Transferase</keyword>
<dbReference type="EC" id="2.5.1.145" evidence="7"/>
<keyword evidence="2 7" id="KW-1003">Cell membrane</keyword>
<evidence type="ECO:0000256" key="1">
    <source>
        <dbReference type="ARBA" id="ARBA00007150"/>
    </source>
</evidence>
<dbReference type="Proteomes" id="UP001320603">
    <property type="component" value="Chromosome"/>
</dbReference>
<dbReference type="GO" id="GO:0008961">
    <property type="term" value="F:phosphatidylglycerol-prolipoprotein diacylglyceryl transferase activity"/>
    <property type="evidence" value="ECO:0007669"/>
    <property type="project" value="UniProtKB-EC"/>
</dbReference>
<comment type="subcellular location">
    <subcellularLocation>
        <location evidence="7">Cell membrane</location>
        <topology evidence="7">Multi-pass membrane protein</topology>
    </subcellularLocation>
</comment>
<evidence type="ECO:0000256" key="7">
    <source>
        <dbReference type="HAMAP-Rule" id="MF_01147"/>
    </source>
</evidence>
<dbReference type="RefSeq" id="WP_251967177.1">
    <property type="nucleotide sequence ID" value="NZ_CP146284.1"/>
</dbReference>
<feature type="transmembrane region" description="Helical" evidence="7">
    <location>
        <begin position="21"/>
        <end position="39"/>
    </location>
</feature>
<comment type="function">
    <text evidence="7">Catalyzes the transfer of the diacylglyceryl group from phosphatidylglycerol to the sulfhydryl group of the N-terminal cysteine of a prolipoprotein, the first step in the formation of mature lipoproteins.</text>
</comment>
<evidence type="ECO:0000256" key="5">
    <source>
        <dbReference type="ARBA" id="ARBA00022989"/>
    </source>
</evidence>
<feature type="transmembrane region" description="Helical" evidence="7">
    <location>
        <begin position="91"/>
        <end position="112"/>
    </location>
</feature>
<comment type="pathway">
    <text evidence="7">Protein modification; lipoprotein biosynthesis (diacylglyceryl transfer).</text>
</comment>
<sequence length="278" mass="32191">MLDFITWTADPAIFSIGSREIRWYGLAFAVGFWIGYMIVQKMWKQEKLKPEWIDSLLMYTIFGTVIGSRLGHCLFYAPDYYLANPIEILKIWEGGLASHGGTLGIIIAIYFYSKRVTHKSMLWTFDKLVVPTGLVAAMIRLGNLMNHEIYGHPTDVPWAFRFIENLHAWKAGAEPIFSAPSHPTQLYEALCYLLTFFLCMWLYFRKEAWKREGLIFGVFMICIFTSRFFIEFLKNDQEAFEANMVLNMGQLLSIPFVLAGIWFVIRACRQSGKPQTLK</sequence>
<feature type="transmembrane region" description="Helical" evidence="7">
    <location>
        <begin position="51"/>
        <end position="71"/>
    </location>
</feature>
<evidence type="ECO:0000313" key="9">
    <source>
        <dbReference type="Proteomes" id="UP001320603"/>
    </source>
</evidence>
<protein>
    <recommendedName>
        <fullName evidence="7">Phosphatidylglycerol--prolipoprotein diacylglyceryl transferase</fullName>
        <ecNumber evidence="7">2.5.1.145</ecNumber>
    </recommendedName>
</protein>
<proteinExistence type="inferred from homology"/>
<evidence type="ECO:0000256" key="4">
    <source>
        <dbReference type="ARBA" id="ARBA00022692"/>
    </source>
</evidence>
<name>A0ABZ2IPA7_9BACT</name>
<feature type="transmembrane region" description="Helical" evidence="7">
    <location>
        <begin position="213"/>
        <end position="230"/>
    </location>
</feature>
<keyword evidence="4 7" id="KW-0812">Transmembrane</keyword>
<dbReference type="PANTHER" id="PTHR30589:SF0">
    <property type="entry name" value="PHOSPHATIDYLGLYCEROL--PROLIPOPROTEIN DIACYLGLYCERYL TRANSFERASE"/>
    <property type="match status" value="1"/>
</dbReference>
<dbReference type="EMBL" id="CP146284">
    <property type="protein sequence ID" value="WWV65996.1"/>
    <property type="molecule type" value="Genomic_DNA"/>
</dbReference>
<feature type="binding site" evidence="7">
    <location>
        <position position="140"/>
    </location>
    <ligand>
        <name>a 1,2-diacyl-sn-glycero-3-phospho-(1'-sn-glycerol)</name>
        <dbReference type="ChEBI" id="CHEBI:64716"/>
    </ligand>
</feature>
<evidence type="ECO:0000313" key="8">
    <source>
        <dbReference type="EMBL" id="WWV65996.1"/>
    </source>
</evidence>
<reference evidence="8 9" key="1">
    <citation type="submission" date="2024-02" db="EMBL/GenBank/DDBJ databases">
        <title>Whole genome sequencing of Parabacteroides sp. AD58.</title>
        <authorList>
            <person name="Chaplin A.V."/>
            <person name="Pikina A.P."/>
            <person name="Sokolova S.R."/>
            <person name="Korostin D.O."/>
            <person name="Efimov B.A."/>
        </authorList>
    </citation>
    <scope>NUCLEOTIDE SEQUENCE [LARGE SCALE GENOMIC DNA]</scope>
    <source>
        <strain evidence="8 9">AD58</strain>
    </source>
</reference>
<dbReference type="NCBIfam" id="TIGR00544">
    <property type="entry name" value="lgt"/>
    <property type="match status" value="1"/>
</dbReference>
<keyword evidence="9" id="KW-1185">Reference proteome</keyword>
<keyword evidence="5 7" id="KW-1133">Transmembrane helix</keyword>
<feature type="transmembrane region" description="Helical" evidence="7">
    <location>
        <begin position="124"/>
        <end position="142"/>
    </location>
</feature>
<dbReference type="Pfam" id="PF01790">
    <property type="entry name" value="LGT"/>
    <property type="match status" value="1"/>
</dbReference>
<dbReference type="HAMAP" id="MF_01147">
    <property type="entry name" value="Lgt"/>
    <property type="match status" value="1"/>
</dbReference>
<organism evidence="8 9">
    <name type="scientific">Parabacteroides absconsus</name>
    <dbReference type="NCBI Taxonomy" id="2951805"/>
    <lineage>
        <taxon>Bacteria</taxon>
        <taxon>Pseudomonadati</taxon>
        <taxon>Bacteroidota</taxon>
        <taxon>Bacteroidia</taxon>
        <taxon>Bacteroidales</taxon>
        <taxon>Tannerellaceae</taxon>
        <taxon>Parabacteroides</taxon>
    </lineage>
</organism>
<evidence type="ECO:0000256" key="3">
    <source>
        <dbReference type="ARBA" id="ARBA00022679"/>
    </source>
</evidence>
<dbReference type="InterPro" id="IPR001640">
    <property type="entry name" value="Lgt"/>
</dbReference>
<accession>A0ABZ2IPA7</accession>
<gene>
    <name evidence="7 8" type="primary">lgt</name>
    <name evidence="8" type="ORF">NEE14_013505</name>
</gene>
<dbReference type="PANTHER" id="PTHR30589">
    <property type="entry name" value="PROLIPOPROTEIN DIACYLGLYCERYL TRANSFERASE"/>
    <property type="match status" value="1"/>
</dbReference>